<name>A0A7C4S5G9_9EURY</name>
<comment type="caution">
    <text evidence="3">The sequence shown here is derived from an EMBL/GenBank/DDBJ whole genome shotgun (WGS) entry which is preliminary data.</text>
</comment>
<dbReference type="EMBL" id="DTAK01000007">
    <property type="protein sequence ID" value="HGU58806.1"/>
    <property type="molecule type" value="Genomic_DNA"/>
</dbReference>
<evidence type="ECO:0000256" key="1">
    <source>
        <dbReference type="SAM" id="Phobius"/>
    </source>
</evidence>
<organism evidence="3">
    <name type="scientific">Geoglobus ahangari</name>
    <dbReference type="NCBI Taxonomy" id="113653"/>
    <lineage>
        <taxon>Archaea</taxon>
        <taxon>Methanobacteriati</taxon>
        <taxon>Methanobacteriota</taxon>
        <taxon>Archaeoglobi</taxon>
        <taxon>Archaeoglobales</taxon>
        <taxon>Archaeoglobaceae</taxon>
        <taxon>Geoglobus</taxon>
    </lineage>
</organism>
<accession>A0A7C4S5G9</accession>
<dbReference type="AlphaFoldDB" id="A0A7C4S5G9"/>
<evidence type="ECO:0000313" key="3">
    <source>
        <dbReference type="EMBL" id="HGU58806.1"/>
    </source>
</evidence>
<feature type="transmembrane region" description="Helical" evidence="1">
    <location>
        <begin position="27"/>
        <end position="50"/>
    </location>
</feature>
<evidence type="ECO:0000313" key="2">
    <source>
        <dbReference type="EMBL" id="HGE65823.1"/>
    </source>
</evidence>
<feature type="transmembrane region" description="Helical" evidence="1">
    <location>
        <begin position="57"/>
        <end position="82"/>
    </location>
</feature>
<sequence>MMLWLLAFLLGVIYGFAHPGKENRWKIIKKSLAIGIILGLILGLIVAVLLPPVGVIFAGFTVIGVVLFVLYFTVLFVIGTIVGDILESLIR</sequence>
<evidence type="ECO:0008006" key="5">
    <source>
        <dbReference type="Google" id="ProtNLM"/>
    </source>
</evidence>
<protein>
    <recommendedName>
        <fullName evidence="5">DUF5518 domain-containing protein</fullName>
    </recommendedName>
</protein>
<reference evidence="3" key="1">
    <citation type="journal article" date="2020" name="mSystems">
        <title>Genome- and Community-Level Interaction Insights into Carbon Utilization and Element Cycling Functions of Hydrothermarchaeota in Hydrothermal Sediment.</title>
        <authorList>
            <person name="Zhou Z."/>
            <person name="Liu Y."/>
            <person name="Xu W."/>
            <person name="Pan J."/>
            <person name="Luo Z.H."/>
            <person name="Li M."/>
        </authorList>
    </citation>
    <scope>NUCLEOTIDE SEQUENCE [LARGE SCALE GENOMIC DNA]</scope>
    <source>
        <strain evidence="4">SpSt-10</strain>
        <strain evidence="3">SpSt-62</strain>
        <strain evidence="2">SpSt-97</strain>
    </source>
</reference>
<keyword evidence="1" id="KW-1133">Transmembrane helix</keyword>
<proteinExistence type="predicted"/>
<dbReference type="EMBL" id="DTPI01000008">
    <property type="protein sequence ID" value="HGE65823.1"/>
    <property type="molecule type" value="Genomic_DNA"/>
</dbReference>
<keyword evidence="1" id="KW-0812">Transmembrane</keyword>
<evidence type="ECO:0000313" key="4">
    <source>
        <dbReference type="EMBL" id="HHF48744.1"/>
    </source>
</evidence>
<gene>
    <name evidence="4" type="ORF">ENL48_06375</name>
    <name evidence="3" type="ORF">ENT89_01065</name>
    <name evidence="2" type="ORF">ENX77_01640</name>
</gene>
<dbReference type="EMBL" id="DRUC01000096">
    <property type="protein sequence ID" value="HHF48744.1"/>
    <property type="molecule type" value="Genomic_DNA"/>
</dbReference>
<keyword evidence="1" id="KW-0472">Membrane</keyword>